<dbReference type="EMBL" id="CP009896">
    <property type="protein sequence ID" value="AIY18037.2"/>
    <property type="molecule type" value="Genomic_DNA"/>
</dbReference>
<organism evidence="2 3">
    <name type="scientific">Nocardioides simplex</name>
    <name type="common">Arthrobacter simplex</name>
    <dbReference type="NCBI Taxonomy" id="2045"/>
    <lineage>
        <taxon>Bacteria</taxon>
        <taxon>Bacillati</taxon>
        <taxon>Actinomycetota</taxon>
        <taxon>Actinomycetes</taxon>
        <taxon>Propionibacteriales</taxon>
        <taxon>Nocardioidaceae</taxon>
        <taxon>Pimelobacter</taxon>
    </lineage>
</organism>
<dbReference type="STRING" id="2045.KR76_16950"/>
<evidence type="ECO:0000313" key="2">
    <source>
        <dbReference type="EMBL" id="AIY18037.2"/>
    </source>
</evidence>
<dbReference type="Pfam" id="PF01814">
    <property type="entry name" value="Hemerythrin"/>
    <property type="match status" value="1"/>
</dbReference>
<dbReference type="KEGG" id="psim:KR76_16950"/>
<reference evidence="2 3" key="1">
    <citation type="journal article" date="2015" name="Genome Announc.">
        <title>Complete Genome Sequence of Steroid-Transforming Nocardioides simplex VKM Ac-2033D.</title>
        <authorList>
            <person name="Shtratnikova V.Y."/>
            <person name="Schelkunov M.I."/>
            <person name="Pekov Y.A."/>
            <person name="Fokina V.V."/>
            <person name="Logacheva M.D."/>
            <person name="Sokolov S.L."/>
            <person name="Bragin E.Y."/>
            <person name="Ashapkin V.V."/>
            <person name="Donova M.V."/>
        </authorList>
    </citation>
    <scope>NUCLEOTIDE SEQUENCE [LARGE SCALE GENOMIC DNA]</scope>
    <source>
        <strain evidence="2 3">VKM Ac-2033D</strain>
    </source>
</reference>
<accession>A0A0A1DN67</accession>
<sequence length="185" mass="20263">MYVNVVDLIMNDHRELERIFEQVRTQPDQRPTLVPVMITLLTAHSRAEEAEVYPAALEAGIADDVEHSQKEHIEADQLAADVAASDVDAPDFDEKLQKLIDAVTHHVEEEESKVLPGMRQAMSVERLGELGRSFAASRQQHLGERPADVTKAELEQQAANAGISGASSQSKADLSATLKDAAEDE</sequence>
<dbReference type="PANTHER" id="PTHR35585">
    <property type="entry name" value="HHE DOMAIN PROTEIN (AFU_ORTHOLOGUE AFUA_4G00730)"/>
    <property type="match status" value="1"/>
</dbReference>
<gene>
    <name evidence="2" type="ORF">KR76_16950</name>
</gene>
<dbReference type="InterPro" id="IPR012312">
    <property type="entry name" value="Hemerythrin-like"/>
</dbReference>
<dbReference type="HOGENOM" id="CLU_079417_6_2_11"/>
<dbReference type="eggNOG" id="COG5592">
    <property type="taxonomic scope" value="Bacteria"/>
</dbReference>
<dbReference type="AlphaFoldDB" id="A0A0A1DN67"/>
<evidence type="ECO:0000256" key="1">
    <source>
        <dbReference type="SAM" id="MobiDB-lite"/>
    </source>
</evidence>
<dbReference type="PANTHER" id="PTHR35585:SF1">
    <property type="entry name" value="HHE DOMAIN PROTEIN (AFU_ORTHOLOGUE AFUA_4G00730)"/>
    <property type="match status" value="1"/>
</dbReference>
<dbReference type="OrthoDB" id="5183396at2"/>
<protein>
    <submittedName>
        <fullName evidence="2">Uncharacterized protein</fullName>
    </submittedName>
</protein>
<keyword evidence="3" id="KW-1185">Reference proteome</keyword>
<name>A0A0A1DN67_NOCSI</name>
<evidence type="ECO:0000313" key="3">
    <source>
        <dbReference type="Proteomes" id="UP000030300"/>
    </source>
</evidence>
<dbReference type="Proteomes" id="UP000030300">
    <property type="component" value="Chromosome"/>
</dbReference>
<proteinExistence type="predicted"/>
<feature type="region of interest" description="Disordered" evidence="1">
    <location>
        <begin position="158"/>
        <end position="185"/>
    </location>
</feature>
<dbReference type="Gene3D" id="1.20.120.520">
    <property type="entry name" value="nmb1532 protein domain like"/>
    <property type="match status" value="1"/>
</dbReference>